<proteinExistence type="inferred from homology"/>
<evidence type="ECO:0000256" key="4">
    <source>
        <dbReference type="ARBA" id="ARBA00012437"/>
    </source>
</evidence>
<dbReference type="InterPro" id="IPR013784">
    <property type="entry name" value="Carb-bd-like_fold"/>
</dbReference>
<name>A0A084BAN4_STACB</name>
<evidence type="ECO:0000259" key="11">
    <source>
        <dbReference type="Pfam" id="PF14683"/>
    </source>
</evidence>
<keyword evidence="14" id="KW-1185">Reference proteome</keyword>
<dbReference type="InterPro" id="IPR008979">
    <property type="entry name" value="Galactose-bd-like_sf"/>
</dbReference>
<evidence type="ECO:0000256" key="9">
    <source>
        <dbReference type="ARBA" id="ARBA00023326"/>
    </source>
</evidence>
<accession>A0A084BAN4</accession>
<dbReference type="SUPFAM" id="SSF74650">
    <property type="entry name" value="Galactose mutarotase-like"/>
    <property type="match status" value="1"/>
</dbReference>
<dbReference type="EMBL" id="KL647503">
    <property type="protein sequence ID" value="KEY74613.1"/>
    <property type="molecule type" value="Genomic_DNA"/>
</dbReference>
<reference evidence="13 14" key="1">
    <citation type="journal article" date="2014" name="BMC Genomics">
        <title>Comparative genome sequencing reveals chemotype-specific gene clusters in the toxigenic black mold Stachybotrys.</title>
        <authorList>
            <person name="Semeiks J."/>
            <person name="Borek D."/>
            <person name="Otwinowski Z."/>
            <person name="Grishin N.V."/>
        </authorList>
    </citation>
    <scope>NUCLEOTIDE SEQUENCE [LARGE SCALE GENOMIC DNA]</scope>
    <source>
        <strain evidence="14">CBS 109288 / IBT 7711</strain>
    </source>
</reference>
<feature type="domain" description="Rhamnogalacturonan lyase" evidence="12">
    <location>
        <begin position="309"/>
        <end position="389"/>
    </location>
</feature>
<evidence type="ECO:0000256" key="3">
    <source>
        <dbReference type="ARBA" id="ARBA00010418"/>
    </source>
</evidence>
<keyword evidence="9" id="KW-0624">Polysaccharide degradation</keyword>
<comment type="catalytic activity">
    <reaction evidence="1">
        <text>Endotype eliminative cleavage of L-alpha-rhamnopyranosyl-(1-&gt;4)-alpha-D-galactopyranosyluronic acid bonds of rhamnogalacturonan I domains in ramified hairy regions of pectin leaving L-rhamnopyranose at the reducing end and 4-deoxy-4,5-unsaturated D-galactopyranosyluronic acid at the non-reducing end.</text>
        <dbReference type="EC" id="4.2.2.23"/>
    </reaction>
</comment>
<feature type="domain" description="Rhamnogalacturonan lyase" evidence="11">
    <location>
        <begin position="403"/>
        <end position="570"/>
    </location>
</feature>
<protein>
    <recommendedName>
        <fullName evidence="4">rhamnogalacturonan endolyase</fullName>
        <ecNumber evidence="4">4.2.2.23</ecNumber>
    </recommendedName>
</protein>
<comment type="similarity">
    <text evidence="3">Belongs to the polysaccharide lyase 4 family.</text>
</comment>
<dbReference type="SUPFAM" id="SSF49452">
    <property type="entry name" value="Starch-binding domain-like"/>
    <property type="match status" value="1"/>
</dbReference>
<feature type="signal peptide" evidence="10">
    <location>
        <begin position="1"/>
        <end position="21"/>
    </location>
</feature>
<dbReference type="InterPro" id="IPR029411">
    <property type="entry name" value="RG-lyase_III"/>
</dbReference>
<evidence type="ECO:0000313" key="14">
    <source>
        <dbReference type="Proteomes" id="UP000028045"/>
    </source>
</evidence>
<dbReference type="AlphaFoldDB" id="A0A084BAN4"/>
<dbReference type="Gene3D" id="2.70.98.10">
    <property type="match status" value="1"/>
</dbReference>
<evidence type="ECO:0000256" key="5">
    <source>
        <dbReference type="ARBA" id="ARBA00022525"/>
    </source>
</evidence>
<keyword evidence="7" id="KW-0456">Lyase</keyword>
<dbReference type="InterPro" id="IPR029413">
    <property type="entry name" value="RG-lyase_II"/>
</dbReference>
<evidence type="ECO:0000256" key="8">
    <source>
        <dbReference type="ARBA" id="ARBA00023277"/>
    </source>
</evidence>
<keyword evidence="8" id="KW-0119">Carbohydrate metabolism</keyword>
<dbReference type="Pfam" id="PF14686">
    <property type="entry name" value="fn3_3"/>
    <property type="match status" value="1"/>
</dbReference>
<organism evidence="13 14">
    <name type="scientific">Stachybotrys chartarum (strain CBS 109288 / IBT 7711)</name>
    <name type="common">Toxic black mold</name>
    <name type="synonym">Stilbospora chartarum</name>
    <dbReference type="NCBI Taxonomy" id="1280523"/>
    <lineage>
        <taxon>Eukaryota</taxon>
        <taxon>Fungi</taxon>
        <taxon>Dikarya</taxon>
        <taxon>Ascomycota</taxon>
        <taxon>Pezizomycotina</taxon>
        <taxon>Sordariomycetes</taxon>
        <taxon>Hypocreomycetidae</taxon>
        <taxon>Hypocreales</taxon>
        <taxon>Stachybotryaceae</taxon>
        <taxon>Stachybotrys</taxon>
    </lineage>
</organism>
<feature type="chain" id="PRO_5001771861" description="rhamnogalacturonan endolyase" evidence="10">
    <location>
        <begin position="22"/>
        <end position="572"/>
    </location>
</feature>
<keyword evidence="5" id="KW-0964">Secreted</keyword>
<dbReference type="Pfam" id="PF14683">
    <property type="entry name" value="CBM-like"/>
    <property type="match status" value="1"/>
</dbReference>
<dbReference type="HOGENOM" id="CLU_021767_1_0_1"/>
<dbReference type="InterPro" id="IPR014718">
    <property type="entry name" value="GH-type_carb-bd"/>
</dbReference>
<evidence type="ECO:0000256" key="1">
    <source>
        <dbReference type="ARBA" id="ARBA00001324"/>
    </source>
</evidence>
<dbReference type="PANTHER" id="PTHR32018:SF1">
    <property type="entry name" value="RHAMNOGALACTURONAN ENDOLYASE"/>
    <property type="match status" value="1"/>
</dbReference>
<dbReference type="InterPro" id="IPR051850">
    <property type="entry name" value="Polysacch_Lyase_4"/>
</dbReference>
<evidence type="ECO:0000256" key="2">
    <source>
        <dbReference type="ARBA" id="ARBA00004613"/>
    </source>
</evidence>
<gene>
    <name evidence="13" type="ORF">S7711_05044</name>
</gene>
<evidence type="ECO:0000256" key="7">
    <source>
        <dbReference type="ARBA" id="ARBA00023239"/>
    </source>
</evidence>
<dbReference type="OrthoDB" id="1179585at2759"/>
<dbReference type="InterPro" id="IPR011013">
    <property type="entry name" value="Gal_mutarotase_sf_dom"/>
</dbReference>
<evidence type="ECO:0000256" key="6">
    <source>
        <dbReference type="ARBA" id="ARBA00022729"/>
    </source>
</evidence>
<dbReference type="CDD" id="cd10320">
    <property type="entry name" value="RGL4_N"/>
    <property type="match status" value="1"/>
</dbReference>
<dbReference type="GO" id="GO:0102210">
    <property type="term" value="F:rhamnogalacturonan endolyase activity"/>
    <property type="evidence" value="ECO:0007669"/>
    <property type="project" value="UniProtKB-EC"/>
</dbReference>
<sequence length="572" mass="63721">MKLSNLVPLVAGFGRFLTAAAVPFFEEIGSRTWLIGNDVWNMTQGRQYGTRVFYKGRDIVGRARGHYVSYRKSSLSSAWRLGSRKARRVGAFIDVRFSANSGDMHWVVFEGLHGAYQYFVNRALPPQGEFRSLWRVDNTTFPTGKTNSVDKELPPLRLYLPQNYVSDELWVHPDGDGYITKYDFGDFLREQRYYGLYGESFGTWYIAPGKDYYNGNHLKQELMVHRESNTGDAVMLNMLHGTHYQVQSPDDMPVGKIWGPWLWYLNDGSHTDVEARAAEEFAAWPYAWLDNAAYQARGSVSGRIVLSDGRPASNASVFLGDSSPQKSALGQGSNYYYATYADDSGNFVFEDVRAASYSLQAWPNGGSIGDVSTTHLQDDIQVRAGEVTDLGNLDWATTGKTSIFQLGTFDRLASEFKFGGAPREHGLVFQCPESLYFTIGTSATSDWCYGQTWLGTYTIAFTLTALPSSIPEAATLIVHLAGYSGAASSVIRLNAQQVGNLTADARTGPFESESLVNEQSVYRSATAAGEWRHFEFSVPGALMVEGVNELEFEVVRNSSGRGFMWDSIKLEW</sequence>
<dbReference type="PANTHER" id="PTHR32018">
    <property type="entry name" value="RHAMNOGALACTURONATE LYASE FAMILY PROTEIN"/>
    <property type="match status" value="1"/>
</dbReference>
<keyword evidence="6 10" id="KW-0732">Signal</keyword>
<evidence type="ECO:0000256" key="10">
    <source>
        <dbReference type="SAM" id="SignalP"/>
    </source>
</evidence>
<dbReference type="CDD" id="cd10316">
    <property type="entry name" value="RGL4_M"/>
    <property type="match status" value="1"/>
</dbReference>
<dbReference type="GO" id="GO:0030246">
    <property type="term" value="F:carbohydrate binding"/>
    <property type="evidence" value="ECO:0007669"/>
    <property type="project" value="InterPro"/>
</dbReference>
<evidence type="ECO:0000313" key="13">
    <source>
        <dbReference type="EMBL" id="KEY74613.1"/>
    </source>
</evidence>
<dbReference type="Gene3D" id="2.60.120.260">
    <property type="entry name" value="Galactose-binding domain-like"/>
    <property type="match status" value="1"/>
</dbReference>
<dbReference type="SUPFAM" id="SSF49785">
    <property type="entry name" value="Galactose-binding domain-like"/>
    <property type="match status" value="1"/>
</dbReference>
<dbReference type="GO" id="GO:0000272">
    <property type="term" value="P:polysaccharide catabolic process"/>
    <property type="evidence" value="ECO:0007669"/>
    <property type="project" value="UniProtKB-KW"/>
</dbReference>
<dbReference type="Proteomes" id="UP000028045">
    <property type="component" value="Unassembled WGS sequence"/>
</dbReference>
<evidence type="ECO:0000259" key="12">
    <source>
        <dbReference type="Pfam" id="PF14686"/>
    </source>
</evidence>
<dbReference type="GO" id="GO:0005576">
    <property type="term" value="C:extracellular region"/>
    <property type="evidence" value="ECO:0007669"/>
    <property type="project" value="UniProtKB-SubCell"/>
</dbReference>
<dbReference type="EC" id="4.2.2.23" evidence="4"/>
<dbReference type="Gene3D" id="2.60.40.1120">
    <property type="entry name" value="Carboxypeptidase-like, regulatory domain"/>
    <property type="match status" value="1"/>
</dbReference>
<comment type="subcellular location">
    <subcellularLocation>
        <location evidence="2">Secreted</location>
    </subcellularLocation>
</comment>